<dbReference type="OrthoDB" id="366863at2759"/>
<dbReference type="STRING" id="5866.A0A061D6A1"/>
<dbReference type="GeneID" id="24564624"/>
<feature type="transmembrane region" description="Helical" evidence="1">
    <location>
        <begin position="293"/>
        <end position="315"/>
    </location>
</feature>
<dbReference type="VEuPathDB" id="PiroplasmaDB:BBBOND_0212250"/>
<keyword evidence="1" id="KW-0812">Transmembrane</keyword>
<accession>A0A061D6A1</accession>
<keyword evidence="3" id="KW-1185">Reference proteome</keyword>
<dbReference type="EMBL" id="LK391708">
    <property type="protein sequence ID" value="CDR96083.1"/>
    <property type="molecule type" value="Genomic_DNA"/>
</dbReference>
<proteinExistence type="predicted"/>
<keyword evidence="1" id="KW-0472">Membrane</keyword>
<name>A0A061D6A1_BABBI</name>
<organism evidence="2 3">
    <name type="scientific">Babesia bigemina</name>
    <dbReference type="NCBI Taxonomy" id="5866"/>
    <lineage>
        <taxon>Eukaryota</taxon>
        <taxon>Sar</taxon>
        <taxon>Alveolata</taxon>
        <taxon>Apicomplexa</taxon>
        <taxon>Aconoidasida</taxon>
        <taxon>Piroplasmida</taxon>
        <taxon>Babesiidae</taxon>
        <taxon>Babesia</taxon>
    </lineage>
</organism>
<sequence length="370" mass="40363">MAEMEGSTSCCGCGQPCHVKEGSLCCPKDCKRCEIKKCKEKQECECNDCNCGCKSAIKEGKQCKDSGCPSCVSLCKSVKVGEKCKCSICGCGCEGAFKQNKRCTDQDKPCDMCQKRCKNLEPGEECICNLCNCGCNGVNCQCCRWCNPDTTCGEHGDCDSEEIHDTNCPRGKCQQTPGDCSKVTCMCEKMGIDKRAGLCECLCKCGNQCPRILCDQKRGGVFNGQRGICSKSTKDTCTCECECNCNACGKYYGKDGKQVAVGGNDQMHSYVIGKCRFKCTNCGRLCDQDRCMIWIRVVVIGLIILASLFVMRAIFPEKFRAIMTKIRAAFASSPVHSGRSPSNLVGDRIPEESHIDRYSVISPGTYPGLS</sequence>
<protein>
    <submittedName>
        <fullName evidence="2">Uncharacterized protein</fullName>
    </submittedName>
</protein>
<dbReference type="KEGG" id="bbig:BBBOND_0212250"/>
<gene>
    <name evidence="2" type="ORF">BBBOND_0212250</name>
</gene>
<keyword evidence="1" id="KW-1133">Transmembrane helix</keyword>
<dbReference type="RefSeq" id="XP_012768269.1">
    <property type="nucleotide sequence ID" value="XM_012912815.1"/>
</dbReference>
<dbReference type="Proteomes" id="UP000033188">
    <property type="component" value="Chromosome 2"/>
</dbReference>
<dbReference type="AlphaFoldDB" id="A0A061D6A1"/>
<evidence type="ECO:0000256" key="1">
    <source>
        <dbReference type="SAM" id="Phobius"/>
    </source>
</evidence>
<evidence type="ECO:0000313" key="3">
    <source>
        <dbReference type="Proteomes" id="UP000033188"/>
    </source>
</evidence>
<dbReference type="OMA" id="CRYSVCC"/>
<reference evidence="3" key="1">
    <citation type="submission" date="2014-06" db="EMBL/GenBank/DDBJ databases">
        <authorList>
            <person name="Aslett M."/>
            <person name="De Silva N."/>
        </authorList>
    </citation>
    <scope>NUCLEOTIDE SEQUENCE [LARGE SCALE GENOMIC DNA]</scope>
    <source>
        <strain evidence="3">Bond</strain>
    </source>
</reference>
<evidence type="ECO:0000313" key="2">
    <source>
        <dbReference type="EMBL" id="CDR96083.1"/>
    </source>
</evidence>